<dbReference type="EMBL" id="NEXF01000697">
    <property type="protein sequence ID" value="PSO04707.1"/>
    <property type="molecule type" value="Genomic_DNA"/>
</dbReference>
<sequence length="142" mass="16341">MGVTAQLPTREKIRERVLLLKRFLGQLEWEWPNDVKTKVSEYLGLTENQRISLERLAECLTDAQLERLIPISPVKDYYTFRGNYYTVERGGIFKLRGSWDEVREAVRQILKDHGGKGYALLKALVEVERAPFESIAAKASEA</sequence>
<feature type="non-terminal residue" evidence="1">
    <location>
        <position position="142"/>
    </location>
</feature>
<comment type="caution">
    <text evidence="1">The sequence shown here is derived from an EMBL/GenBank/DDBJ whole genome shotgun (WGS) entry which is preliminary data.</text>
</comment>
<proteinExistence type="predicted"/>
<evidence type="ECO:0000313" key="1">
    <source>
        <dbReference type="EMBL" id="PSO04707.1"/>
    </source>
</evidence>
<protein>
    <submittedName>
        <fullName evidence="1">Uncharacterized protein</fullName>
    </submittedName>
</protein>
<dbReference type="AlphaFoldDB" id="A0A2R6C1H8"/>
<evidence type="ECO:0000313" key="2">
    <source>
        <dbReference type="Proteomes" id="UP000242015"/>
    </source>
</evidence>
<accession>A0A2R6C1H8</accession>
<reference evidence="1 2" key="1">
    <citation type="submission" date="2017-04" db="EMBL/GenBank/DDBJ databases">
        <title>Novel microbial lineages endemic to geothermal iron-oxide mats fill important gaps in the evolutionary history of Archaea.</title>
        <authorList>
            <person name="Jay Z.J."/>
            <person name="Beam J.P."/>
            <person name="Dlakic M."/>
            <person name="Rusch D.B."/>
            <person name="Kozubal M.A."/>
            <person name="Inskeep W.P."/>
        </authorList>
    </citation>
    <scope>NUCLEOTIDE SEQUENCE [LARGE SCALE GENOMIC DNA]</scope>
    <source>
        <strain evidence="1">BE_D</strain>
    </source>
</reference>
<dbReference type="Proteomes" id="UP000242015">
    <property type="component" value="Unassembled WGS sequence"/>
</dbReference>
<organism evidence="1 2">
    <name type="scientific">Candidatus Marsarchaeota G2 archaeon BE_D</name>
    <dbReference type="NCBI Taxonomy" id="1978158"/>
    <lineage>
        <taxon>Archaea</taxon>
        <taxon>Candidatus Marsarchaeota</taxon>
        <taxon>Candidatus Marsarchaeota group 2</taxon>
    </lineage>
</organism>
<name>A0A2R6C1H8_9ARCH</name>
<gene>
    <name evidence="1" type="ORF">B9Q04_19310</name>
</gene>